<accession>A0A5B0QL03</accession>
<proteinExistence type="predicted"/>
<gene>
    <name evidence="1" type="ORF">PGTUg99_011722</name>
</gene>
<reference evidence="1 2" key="1">
    <citation type="submission" date="2019-05" db="EMBL/GenBank/DDBJ databases">
        <title>Emergence of the Ug99 lineage of the wheat stem rust pathogen through somatic hybridization.</title>
        <authorList>
            <person name="Li F."/>
            <person name="Upadhyaya N.M."/>
            <person name="Sperschneider J."/>
            <person name="Matny O."/>
            <person name="Nguyen-Phuc H."/>
            <person name="Mago R."/>
            <person name="Raley C."/>
            <person name="Miller M.E."/>
            <person name="Silverstein K.A.T."/>
            <person name="Henningsen E."/>
            <person name="Hirsch C.D."/>
            <person name="Visser B."/>
            <person name="Pretorius Z.A."/>
            <person name="Steffenson B.J."/>
            <person name="Schwessinger B."/>
            <person name="Dodds P.N."/>
            <person name="Figueroa M."/>
        </authorList>
    </citation>
    <scope>NUCLEOTIDE SEQUENCE [LARGE SCALE GENOMIC DNA]</scope>
    <source>
        <strain evidence="1 2">Ug99</strain>
    </source>
</reference>
<dbReference type="EMBL" id="VDEP01000274">
    <property type="protein sequence ID" value="KAA1113888.1"/>
    <property type="molecule type" value="Genomic_DNA"/>
</dbReference>
<sequence>MRKLYRIDQKVEIVCQYPALELFTTQGVHNIVTWKLACLETDYKDEDTKAITKCSQRVYYTEEPASDWDTLSEVARATLKMTLSVDLAMRYKETKPVSTLFKTICDAYEKNTHSDLKSAKLTPADQQVCDRLLCGLDNTWKPICDHLVYSPSEISLDDTITALEAHEVSKQVLFNDVPESYAVW</sequence>
<comment type="caution">
    <text evidence="1">The sequence shown here is derived from an EMBL/GenBank/DDBJ whole genome shotgun (WGS) entry which is preliminary data.</text>
</comment>
<dbReference type="Proteomes" id="UP000325313">
    <property type="component" value="Unassembled WGS sequence"/>
</dbReference>
<organism evidence="1 2">
    <name type="scientific">Puccinia graminis f. sp. tritici</name>
    <dbReference type="NCBI Taxonomy" id="56615"/>
    <lineage>
        <taxon>Eukaryota</taxon>
        <taxon>Fungi</taxon>
        <taxon>Dikarya</taxon>
        <taxon>Basidiomycota</taxon>
        <taxon>Pucciniomycotina</taxon>
        <taxon>Pucciniomycetes</taxon>
        <taxon>Pucciniales</taxon>
        <taxon>Pucciniaceae</taxon>
        <taxon>Puccinia</taxon>
    </lineage>
</organism>
<protein>
    <submittedName>
        <fullName evidence="1">Uncharacterized protein</fullName>
    </submittedName>
</protein>
<name>A0A5B0QL03_PUCGR</name>
<dbReference type="AlphaFoldDB" id="A0A5B0QL03"/>
<evidence type="ECO:0000313" key="1">
    <source>
        <dbReference type="EMBL" id="KAA1113888.1"/>
    </source>
</evidence>
<evidence type="ECO:0000313" key="2">
    <source>
        <dbReference type="Proteomes" id="UP000325313"/>
    </source>
</evidence>